<dbReference type="Pfam" id="PF00308">
    <property type="entry name" value="Bac_DnaA"/>
    <property type="match status" value="1"/>
</dbReference>
<comment type="caution">
    <text evidence="3">The sequence shown here is derived from an EMBL/GenBank/DDBJ whole genome shotgun (WGS) entry which is preliminary data.</text>
</comment>
<dbReference type="GO" id="GO:0006260">
    <property type="term" value="P:DNA replication"/>
    <property type="evidence" value="ECO:0007669"/>
    <property type="project" value="TreeGrafter"/>
</dbReference>
<name>A0A0R1UM77_9LACO</name>
<dbReference type="InterPro" id="IPR027417">
    <property type="entry name" value="P-loop_NTPase"/>
</dbReference>
<dbReference type="PANTHER" id="PTHR30050:SF8">
    <property type="entry name" value="PRIMOSOMAL PROTEIN DNAI"/>
    <property type="match status" value="1"/>
</dbReference>
<dbReference type="Proteomes" id="UP000050816">
    <property type="component" value="Unassembled WGS sequence"/>
</dbReference>
<dbReference type="RefSeq" id="WP_019205704.1">
    <property type="nucleotide sequence ID" value="NZ_AZFK01000005.1"/>
</dbReference>
<proteinExistence type="predicted"/>
<protein>
    <submittedName>
        <fullName evidence="3">Primosomal protein DnaI</fullName>
    </submittedName>
</protein>
<dbReference type="SUPFAM" id="SSF52540">
    <property type="entry name" value="P-loop containing nucleoside triphosphate hydrolases"/>
    <property type="match status" value="1"/>
</dbReference>
<gene>
    <name evidence="3" type="ORF">FC43_GL002082</name>
</gene>
<accession>A0A0R1UM77</accession>
<feature type="domain" description="Chromosomal replication initiator protein DnaA ATPAse" evidence="1">
    <location>
        <begin position="139"/>
        <end position="231"/>
    </location>
</feature>
<sequence>MESLNQTLDHLLAQQAGNESYQQLMTEVFADPEVQAFLQAHQSELSAQSIQRGRAKLYEYVHERNLANQGRVSVAPGYVPKLVVSAGQIDVAYVPTDQLKAQRAKAARLARVTPISMPKFIRQASFDAFFREGPNATPSRNQALERALMFVKQYSPNRFVPGLYLSGSFGVGKTYLLGAIANQLADQGVQTTLVHFPSFAVKMKSSIGKNTTDQERDRIKQVPVLMLDDIGADALSAWVRDEVLGVILEYRMQEELPTFFTSNFTMAQLVDHLAIDNQGNQEPLKAMRIMERIRFLSREIVVEGDNLRQKLGNS</sequence>
<evidence type="ECO:0000313" key="3">
    <source>
        <dbReference type="EMBL" id="KRL92424.1"/>
    </source>
</evidence>
<reference evidence="3 4" key="1">
    <citation type="journal article" date="2015" name="Genome Announc.">
        <title>Expanding the biotechnology potential of lactobacilli through comparative genomics of 213 strains and associated genera.</title>
        <authorList>
            <person name="Sun Z."/>
            <person name="Harris H.M."/>
            <person name="McCann A."/>
            <person name="Guo C."/>
            <person name="Argimon S."/>
            <person name="Zhang W."/>
            <person name="Yang X."/>
            <person name="Jeffery I.B."/>
            <person name="Cooney J.C."/>
            <person name="Kagawa T.F."/>
            <person name="Liu W."/>
            <person name="Song Y."/>
            <person name="Salvetti E."/>
            <person name="Wrobel A."/>
            <person name="Rasinkangas P."/>
            <person name="Parkhill J."/>
            <person name="Rea M.C."/>
            <person name="O'Sullivan O."/>
            <person name="Ritari J."/>
            <person name="Douillard F.P."/>
            <person name="Paul Ross R."/>
            <person name="Yang R."/>
            <person name="Briner A.E."/>
            <person name="Felis G.E."/>
            <person name="de Vos W.M."/>
            <person name="Barrangou R."/>
            <person name="Klaenhammer T.R."/>
            <person name="Caufield P.W."/>
            <person name="Cui Y."/>
            <person name="Zhang H."/>
            <person name="O'Toole P.W."/>
        </authorList>
    </citation>
    <scope>NUCLEOTIDE SEQUENCE [LARGE SCALE GENOMIC DNA]</scope>
    <source>
        <strain evidence="3 4">DSM 15946</strain>
    </source>
</reference>
<evidence type="ECO:0000259" key="2">
    <source>
        <dbReference type="Pfam" id="PF07319"/>
    </source>
</evidence>
<dbReference type="InterPro" id="IPR009928">
    <property type="entry name" value="DnaI_N"/>
</dbReference>
<dbReference type="PANTHER" id="PTHR30050">
    <property type="entry name" value="CHROMOSOMAL REPLICATION INITIATOR PROTEIN DNAA"/>
    <property type="match status" value="1"/>
</dbReference>
<dbReference type="CDD" id="cd00009">
    <property type="entry name" value="AAA"/>
    <property type="match status" value="1"/>
</dbReference>
<evidence type="ECO:0000313" key="4">
    <source>
        <dbReference type="Proteomes" id="UP000050816"/>
    </source>
</evidence>
<feature type="domain" description="Primosomal DnaI N-terminal" evidence="2">
    <location>
        <begin position="1"/>
        <end position="93"/>
    </location>
</feature>
<dbReference type="EMBL" id="AZFK01000005">
    <property type="protein sequence ID" value="KRL92424.1"/>
    <property type="molecule type" value="Genomic_DNA"/>
</dbReference>
<organism evidence="3 4">
    <name type="scientific">Limosilactobacillus ingluviei DSM 15946</name>
    <dbReference type="NCBI Taxonomy" id="1423760"/>
    <lineage>
        <taxon>Bacteria</taxon>
        <taxon>Bacillati</taxon>
        <taxon>Bacillota</taxon>
        <taxon>Bacilli</taxon>
        <taxon>Lactobacillales</taxon>
        <taxon>Lactobacillaceae</taxon>
        <taxon>Limosilactobacillus</taxon>
    </lineage>
</organism>
<dbReference type="PATRIC" id="fig|1423760.3.peg.2183"/>
<dbReference type="Pfam" id="PF07319">
    <property type="entry name" value="DnaI_N"/>
    <property type="match status" value="1"/>
</dbReference>
<dbReference type="NCBIfam" id="NF006505">
    <property type="entry name" value="PRK08939.1"/>
    <property type="match status" value="1"/>
</dbReference>
<dbReference type="Gene3D" id="3.40.50.300">
    <property type="entry name" value="P-loop containing nucleotide triphosphate hydrolases"/>
    <property type="match status" value="1"/>
</dbReference>
<dbReference type="GeneID" id="82933472"/>
<dbReference type="InterPro" id="IPR013317">
    <property type="entry name" value="DnaA_dom"/>
</dbReference>
<dbReference type="AlphaFoldDB" id="A0A0R1UM77"/>
<evidence type="ECO:0000259" key="1">
    <source>
        <dbReference type="Pfam" id="PF00308"/>
    </source>
</evidence>